<feature type="non-terminal residue" evidence="2">
    <location>
        <position position="1"/>
    </location>
</feature>
<accession>A0ABQ5S5M0</accession>
<name>A0ABQ5S5M0_9CHLO</name>
<evidence type="ECO:0000313" key="2">
    <source>
        <dbReference type="EMBL" id="GLI64793.1"/>
    </source>
</evidence>
<feature type="non-terminal residue" evidence="2">
    <location>
        <position position="227"/>
    </location>
</feature>
<feature type="region of interest" description="Disordered" evidence="1">
    <location>
        <begin position="20"/>
        <end position="134"/>
    </location>
</feature>
<comment type="caution">
    <text evidence="2">The sequence shown here is derived from an EMBL/GenBank/DDBJ whole genome shotgun (WGS) entry which is preliminary data.</text>
</comment>
<evidence type="ECO:0000313" key="3">
    <source>
        <dbReference type="Proteomes" id="UP001165090"/>
    </source>
</evidence>
<protein>
    <submittedName>
        <fullName evidence="2">Uncharacterized protein</fullName>
    </submittedName>
</protein>
<dbReference type="Proteomes" id="UP001165090">
    <property type="component" value="Unassembled WGS sequence"/>
</dbReference>
<reference evidence="2 3" key="1">
    <citation type="journal article" date="2023" name="IScience">
        <title>Expanded male sex-determining region conserved during the evolution of homothallism in the green alga Volvox.</title>
        <authorList>
            <person name="Yamamoto K."/>
            <person name="Matsuzaki R."/>
            <person name="Mahakham W."/>
            <person name="Heman W."/>
            <person name="Sekimoto H."/>
            <person name="Kawachi M."/>
            <person name="Minakuchi Y."/>
            <person name="Toyoda A."/>
            <person name="Nozaki H."/>
        </authorList>
    </citation>
    <scope>NUCLEOTIDE SEQUENCE [LARGE SCALE GENOMIC DNA]</scope>
    <source>
        <strain evidence="2 3">NIES-4468</strain>
    </source>
</reference>
<sequence>HTAVTNPTIFQADHGWTLAEGSKDYRTPTQNLRRRALQQHEDDNADDNPDHRPAVGSAILTDSPLDFKDGDEGGKGAEDEDVVDDEEGVDVDVDKDEDEESRQQVTVLHAQDQQRQQQLNQEGEAQGPQPRRHLDSSEMHHHLIADPKRMQQQPQQRDSSQLTVLMLSTFEDIRRALSSLSTIKIHLAPELVREGILLTPWREFLALRNAISPTMGGRVCDPGCFTG</sequence>
<feature type="compositionally biased region" description="Acidic residues" evidence="1">
    <location>
        <begin position="78"/>
        <end position="100"/>
    </location>
</feature>
<feature type="compositionally biased region" description="Basic and acidic residues" evidence="1">
    <location>
        <begin position="65"/>
        <end position="77"/>
    </location>
</feature>
<keyword evidence="3" id="KW-1185">Reference proteome</keyword>
<dbReference type="EMBL" id="BSDZ01000021">
    <property type="protein sequence ID" value="GLI64793.1"/>
    <property type="molecule type" value="Genomic_DNA"/>
</dbReference>
<proteinExistence type="predicted"/>
<gene>
    <name evidence="2" type="ORF">VaNZ11_008199</name>
</gene>
<evidence type="ECO:0000256" key="1">
    <source>
        <dbReference type="SAM" id="MobiDB-lite"/>
    </source>
</evidence>
<feature type="compositionally biased region" description="Basic and acidic residues" evidence="1">
    <location>
        <begin position="38"/>
        <end position="53"/>
    </location>
</feature>
<feature type="compositionally biased region" description="Low complexity" evidence="1">
    <location>
        <begin position="110"/>
        <end position="127"/>
    </location>
</feature>
<organism evidence="2 3">
    <name type="scientific">Volvox africanus</name>
    <dbReference type="NCBI Taxonomy" id="51714"/>
    <lineage>
        <taxon>Eukaryota</taxon>
        <taxon>Viridiplantae</taxon>
        <taxon>Chlorophyta</taxon>
        <taxon>core chlorophytes</taxon>
        <taxon>Chlorophyceae</taxon>
        <taxon>CS clade</taxon>
        <taxon>Chlamydomonadales</taxon>
        <taxon>Volvocaceae</taxon>
        <taxon>Volvox</taxon>
    </lineage>
</organism>